<accession>A0A1Y6EVM0</accession>
<evidence type="ECO:0000313" key="2">
    <source>
        <dbReference type="EMBL" id="SMQ64542.1"/>
    </source>
</evidence>
<sequence>MHGVIEPPGPVPGFRHVLARAHPRGWLRGLGRMLRREAVNAWLGPLVIVAALGAIQQFGVLALLDGRFFDAVSTAAPGRPSSVVIVRRDAAFEAQSAARFTELERTLQRLGSARVGYLGAVPAASNGVVLGLPARSLPASDNWELVPHSAVPVKAAPAARVLALPEYGINRSQTGWLEGVDGPIASFEAAMAGRTPADARYLVRMPARQSIPQITASQLIDGQLEQGELDGMLALVADQPSLRASLATPLTPNRRATSEAAFRAHAINALHEGREVYLARAWENWVLLAIVGAVLALAYRRTDAKQIALIYPFALSVLILGGAWMALQFAHKLLPVTALLAAPWLVTFQRVLAREAWQDRRLEESASRAVQLSFRRSALREGARLPQFLGSAARYAGVERSLLFERHGDGSLHEVSTLNASLGDIALADKAFAQLLGSLRGTHSAQDANEVVPSWQGKTRIEWLGAGEHDLFWLHSHPETVGPGKSAHLVRAIVASFRELFRWRSQLNARSRQEERYLPVDEKVASAIALVANESEQVRHGFDTIDTAVVIFHLIGSPLHANTKMRELYREAGMVVSDTSLRDALLKLSQLGPRRIDAMIADLMHNGGEMRMPMRELGPGKRVLRLASPASHARGGDRVLVLEAIDVSDLHRAADLRQAVAMFIDLQLRNDFEAILLGAGLAGDKRMTAERIQPVVQRIGETARRATDRLDEVAELVRAENSQIVDASYPVDARKVVSEAIEKVAGFAGELGVSIEGDLPEMSGFTVAEPHALEEMLVAMLRVVIADTPQAGAAKLKLEELEGRTHIRVSGGFGIGFGRLMWLLSNYEDEAVGEYRVIGEGMAKAVQWDASVSYWGREADGFGFNIDLRRIG</sequence>
<protein>
    <recommendedName>
        <fullName evidence="4">Sensor domain CHASE2-containing protein</fullName>
    </recommendedName>
</protein>
<dbReference type="AlphaFoldDB" id="A0A1Y6EVM0"/>
<dbReference type="OrthoDB" id="7420311at2"/>
<keyword evidence="1" id="KW-0812">Transmembrane</keyword>
<organism evidence="2 3">
    <name type="scientific">Altererythrobacter xiamenensis</name>
    <dbReference type="NCBI Taxonomy" id="1316679"/>
    <lineage>
        <taxon>Bacteria</taxon>
        <taxon>Pseudomonadati</taxon>
        <taxon>Pseudomonadota</taxon>
        <taxon>Alphaproteobacteria</taxon>
        <taxon>Sphingomonadales</taxon>
        <taxon>Erythrobacteraceae</taxon>
        <taxon>Altererythrobacter</taxon>
    </lineage>
</organism>
<feature type="transmembrane region" description="Helical" evidence="1">
    <location>
        <begin position="308"/>
        <end position="327"/>
    </location>
</feature>
<reference evidence="3" key="1">
    <citation type="submission" date="2017-04" db="EMBL/GenBank/DDBJ databases">
        <authorList>
            <person name="Varghese N."/>
            <person name="Submissions S."/>
        </authorList>
    </citation>
    <scope>NUCLEOTIDE SEQUENCE [LARGE SCALE GENOMIC DNA]</scope>
</reference>
<feature type="transmembrane region" description="Helical" evidence="1">
    <location>
        <begin position="42"/>
        <end position="64"/>
    </location>
</feature>
<gene>
    <name evidence="2" type="ORF">SAMN06297468_1038</name>
</gene>
<keyword evidence="1" id="KW-0472">Membrane</keyword>
<keyword evidence="3" id="KW-1185">Reference proteome</keyword>
<evidence type="ECO:0000313" key="3">
    <source>
        <dbReference type="Proteomes" id="UP000194420"/>
    </source>
</evidence>
<proteinExistence type="predicted"/>
<evidence type="ECO:0000256" key="1">
    <source>
        <dbReference type="SAM" id="Phobius"/>
    </source>
</evidence>
<feature type="transmembrane region" description="Helical" evidence="1">
    <location>
        <begin position="282"/>
        <end position="299"/>
    </location>
</feature>
<dbReference type="EMBL" id="FXWG01000001">
    <property type="protein sequence ID" value="SMQ64542.1"/>
    <property type="molecule type" value="Genomic_DNA"/>
</dbReference>
<evidence type="ECO:0008006" key="4">
    <source>
        <dbReference type="Google" id="ProtNLM"/>
    </source>
</evidence>
<dbReference type="Proteomes" id="UP000194420">
    <property type="component" value="Unassembled WGS sequence"/>
</dbReference>
<name>A0A1Y6EVM0_9SPHN</name>
<keyword evidence="1" id="KW-1133">Transmembrane helix</keyword>